<feature type="compositionally biased region" description="Low complexity" evidence="1">
    <location>
        <begin position="1"/>
        <end position="12"/>
    </location>
</feature>
<keyword evidence="2" id="KW-1185">Reference proteome</keyword>
<sequence>MTSLDDNSSSNLNDDDENSRISIVSNNSETEMTSTSFENRINTPSETSIERVSLEEECNKRSYLDGRWFVPDLSKPSSTGKVYGICQMCKIEFNKHSVICGSLNSSSNFKTHLKRVHSQKLTEFENYCFVKRQRLHSSQDNKNRRTYCDFSQKEFEDNVTNFILESFVPYNTVELPSFRKIFDDMNIRKDNKQLHHLSTRTLLRRIEESYKDKMNNIKNEISNVKYVCTTADIWSSHSRRFIGVTVHWIDEQSFKRYSYAIACKRFPGSHTHDRIANILNEIHSKYEIIGEKLVGTVTDNGSNFVKAFKKFGVHLDDSLFHDGELMFKHFFYQYT</sequence>
<evidence type="ECO:0000256" key="1">
    <source>
        <dbReference type="SAM" id="MobiDB-lite"/>
    </source>
</evidence>
<gene>
    <name evidence="3" type="primary">LOC112452127</name>
</gene>
<organism evidence="2 3">
    <name type="scientific">Temnothorax curvispinosus</name>
    <dbReference type="NCBI Taxonomy" id="300111"/>
    <lineage>
        <taxon>Eukaryota</taxon>
        <taxon>Metazoa</taxon>
        <taxon>Ecdysozoa</taxon>
        <taxon>Arthropoda</taxon>
        <taxon>Hexapoda</taxon>
        <taxon>Insecta</taxon>
        <taxon>Pterygota</taxon>
        <taxon>Neoptera</taxon>
        <taxon>Endopterygota</taxon>
        <taxon>Hymenoptera</taxon>
        <taxon>Apocrita</taxon>
        <taxon>Aculeata</taxon>
        <taxon>Formicoidea</taxon>
        <taxon>Formicidae</taxon>
        <taxon>Myrmicinae</taxon>
        <taxon>Temnothorax</taxon>
    </lineage>
</organism>
<evidence type="ECO:0000313" key="3">
    <source>
        <dbReference type="RefSeq" id="XP_024867961.1"/>
    </source>
</evidence>
<dbReference type="OrthoDB" id="7554903at2759"/>
<feature type="compositionally biased region" description="Low complexity" evidence="1">
    <location>
        <begin position="25"/>
        <end position="39"/>
    </location>
</feature>
<name>A0A6J1PEY9_9HYME</name>
<feature type="region of interest" description="Disordered" evidence="1">
    <location>
        <begin position="1"/>
        <end position="49"/>
    </location>
</feature>
<dbReference type="SUPFAM" id="SSF53098">
    <property type="entry name" value="Ribonuclease H-like"/>
    <property type="match status" value="1"/>
</dbReference>
<evidence type="ECO:0000313" key="2">
    <source>
        <dbReference type="Proteomes" id="UP000504618"/>
    </source>
</evidence>
<dbReference type="PANTHER" id="PTHR47501">
    <property type="entry name" value="TRANSPOSASE-RELATED"/>
    <property type="match status" value="1"/>
</dbReference>
<dbReference type="InterPro" id="IPR012337">
    <property type="entry name" value="RNaseH-like_sf"/>
</dbReference>
<accession>A0A6J1PEY9</accession>
<dbReference type="AlphaFoldDB" id="A0A6J1PEY9"/>
<protein>
    <submittedName>
        <fullName evidence="3">Uncharacterized protein LOC112452127 isoform X1</fullName>
    </submittedName>
</protein>
<reference evidence="3" key="1">
    <citation type="submission" date="2025-08" db="UniProtKB">
        <authorList>
            <consortium name="RefSeq"/>
        </authorList>
    </citation>
    <scope>IDENTIFICATION</scope>
    <source>
        <tissue evidence="3">Whole body</tissue>
    </source>
</reference>
<proteinExistence type="predicted"/>
<dbReference type="RefSeq" id="XP_024867961.1">
    <property type="nucleotide sequence ID" value="XM_025012193.1"/>
</dbReference>
<dbReference type="Proteomes" id="UP000504618">
    <property type="component" value="Unplaced"/>
</dbReference>
<dbReference type="GeneID" id="112452127"/>
<dbReference type="PANTHER" id="PTHR47501:SF5">
    <property type="entry name" value="HAT C-TERMINAL DIMERISATION DOMAIN-CONTAINING PROTEIN"/>
    <property type="match status" value="1"/>
</dbReference>